<sequence>MSQEDREFWTGSVLDAPALAPGCALSAKLPFAALLETSSFDTRPRRMNQVVLAFQLPEEVAKGTALRVHMPVGYAVNADCLGDIVPANLLSATNYSPLATLSLMEP</sequence>
<accession>A0A812QMZ9</accession>
<dbReference type="AlphaFoldDB" id="A0A812QMZ9"/>
<evidence type="ECO:0000313" key="1">
    <source>
        <dbReference type="EMBL" id="CAE7395189.1"/>
    </source>
</evidence>
<dbReference type="OrthoDB" id="10498344at2759"/>
<name>A0A812QMZ9_9DINO</name>
<gene>
    <name evidence="1" type="ORF">SNAT2548_LOCUS21526</name>
</gene>
<proteinExistence type="predicted"/>
<evidence type="ECO:0000313" key="2">
    <source>
        <dbReference type="Proteomes" id="UP000604046"/>
    </source>
</evidence>
<keyword evidence="2" id="KW-1185">Reference proteome</keyword>
<protein>
    <submittedName>
        <fullName evidence="1">Uncharacterized protein</fullName>
    </submittedName>
</protein>
<reference evidence="1" key="1">
    <citation type="submission" date="2021-02" db="EMBL/GenBank/DDBJ databases">
        <authorList>
            <person name="Dougan E. K."/>
            <person name="Rhodes N."/>
            <person name="Thang M."/>
            <person name="Chan C."/>
        </authorList>
    </citation>
    <scope>NUCLEOTIDE SEQUENCE</scope>
</reference>
<dbReference type="EMBL" id="CAJNDS010002256">
    <property type="protein sequence ID" value="CAE7395189.1"/>
    <property type="molecule type" value="Genomic_DNA"/>
</dbReference>
<comment type="caution">
    <text evidence="1">The sequence shown here is derived from an EMBL/GenBank/DDBJ whole genome shotgun (WGS) entry which is preliminary data.</text>
</comment>
<organism evidence="1 2">
    <name type="scientific">Symbiodinium natans</name>
    <dbReference type="NCBI Taxonomy" id="878477"/>
    <lineage>
        <taxon>Eukaryota</taxon>
        <taxon>Sar</taxon>
        <taxon>Alveolata</taxon>
        <taxon>Dinophyceae</taxon>
        <taxon>Suessiales</taxon>
        <taxon>Symbiodiniaceae</taxon>
        <taxon>Symbiodinium</taxon>
    </lineage>
</organism>
<dbReference type="Proteomes" id="UP000604046">
    <property type="component" value="Unassembled WGS sequence"/>
</dbReference>